<evidence type="ECO:0000313" key="5">
    <source>
        <dbReference type="Proteomes" id="UP000619265"/>
    </source>
</evidence>
<dbReference type="AlphaFoldDB" id="A0A834D7E2"/>
<dbReference type="InterPro" id="IPR036291">
    <property type="entry name" value="NAD(P)-bd_dom_sf"/>
</dbReference>
<evidence type="ECO:0000256" key="2">
    <source>
        <dbReference type="ARBA" id="ARBA00023002"/>
    </source>
</evidence>
<organism evidence="4 5">
    <name type="scientific">Juglans regia</name>
    <name type="common">English walnut</name>
    <dbReference type="NCBI Taxonomy" id="51240"/>
    <lineage>
        <taxon>Eukaryota</taxon>
        <taxon>Viridiplantae</taxon>
        <taxon>Streptophyta</taxon>
        <taxon>Embryophyta</taxon>
        <taxon>Tracheophyta</taxon>
        <taxon>Spermatophyta</taxon>
        <taxon>Magnoliopsida</taxon>
        <taxon>eudicotyledons</taxon>
        <taxon>Gunneridae</taxon>
        <taxon>Pentapetalae</taxon>
        <taxon>rosids</taxon>
        <taxon>fabids</taxon>
        <taxon>Fagales</taxon>
        <taxon>Juglandaceae</taxon>
        <taxon>Juglans</taxon>
    </lineage>
</organism>
<dbReference type="SMART" id="SM00846">
    <property type="entry name" value="Gp_dh_N"/>
    <property type="match status" value="1"/>
</dbReference>
<dbReference type="InterPro" id="IPR020828">
    <property type="entry name" value="GlycerAld_3-P_DH_NAD(P)-bd"/>
</dbReference>
<accession>A0A834D7E2</accession>
<gene>
    <name evidence="4" type="ORF">F2P56_003926</name>
</gene>
<dbReference type="Gene3D" id="3.40.50.720">
    <property type="entry name" value="NAD(P)-binding Rossmann-like Domain"/>
    <property type="match status" value="1"/>
</dbReference>
<dbReference type="Gramene" id="Jr02_08100_p1">
    <property type="protein sequence ID" value="cds.Jr02_08100_p1"/>
    <property type="gene ID" value="Jr02_08100"/>
</dbReference>
<comment type="similarity">
    <text evidence="1">Belongs to the glyceraldehyde-3-phosphate dehydrogenase family.</text>
</comment>
<dbReference type="Proteomes" id="UP000619265">
    <property type="component" value="Unassembled WGS sequence"/>
</dbReference>
<evidence type="ECO:0000259" key="3">
    <source>
        <dbReference type="SMART" id="SM00846"/>
    </source>
</evidence>
<reference evidence="4" key="2">
    <citation type="submission" date="2020-03" db="EMBL/GenBank/DDBJ databases">
        <title>Walnut 2.0.</title>
        <authorList>
            <person name="Marrano A."/>
            <person name="Britton M."/>
            <person name="Zimin A.V."/>
            <person name="Zaini P.A."/>
            <person name="Workman R."/>
            <person name="Puiu D."/>
            <person name="Bianco L."/>
            <person name="Allen B.J."/>
            <person name="Troggio M."/>
            <person name="Leslie C.A."/>
            <person name="Timp W."/>
            <person name="Dendekar A."/>
            <person name="Salzberg S.L."/>
            <person name="Neale D.B."/>
        </authorList>
    </citation>
    <scope>NUCLEOTIDE SEQUENCE</scope>
    <source>
        <tissue evidence="4">Leaves</tissue>
    </source>
</reference>
<dbReference type="SUPFAM" id="SSF51735">
    <property type="entry name" value="NAD(P)-binding Rossmann-fold domains"/>
    <property type="match status" value="1"/>
</dbReference>
<comment type="caution">
    <text evidence="4">The sequence shown here is derived from an EMBL/GenBank/DDBJ whole genome shotgun (WGS) entry which is preliminary data.</text>
</comment>
<evidence type="ECO:0000256" key="1">
    <source>
        <dbReference type="ARBA" id="ARBA00007406"/>
    </source>
</evidence>
<name>A0A834D7E2_JUGRE</name>
<protein>
    <recommendedName>
        <fullName evidence="3">Glyceraldehyde 3-phosphate dehydrogenase NAD(P) binding domain-containing protein</fullName>
    </recommendedName>
</protein>
<dbReference type="PANTHER" id="PTHR10836">
    <property type="entry name" value="GLYCERALDEHYDE 3-PHOSPHATE DEHYDROGENASE"/>
    <property type="match status" value="1"/>
</dbReference>
<keyword evidence="2" id="KW-0560">Oxidoreductase</keyword>
<sequence length="159" mass="17046">MAASSLLRSTAPAPLIEASPSPSDRFSKASCVVGFNRNLNSGKLQSSLFGTSVPSGSSYSQKFSVRSIQPVKATATEIPPTVPKSRSSGKTKIGINGFGRIGRLVLRIAISRDDIDVVAVNDPFVDAKYMVCSVNLFLVNHNCKDPLEDEYWAIIVGLQ</sequence>
<dbReference type="Pfam" id="PF00044">
    <property type="entry name" value="Gp_dh_N"/>
    <property type="match status" value="1"/>
</dbReference>
<proteinExistence type="inferred from homology"/>
<feature type="domain" description="Glyceraldehyde 3-phosphate dehydrogenase NAD(P) binding" evidence="3">
    <location>
        <begin position="91"/>
        <end position="143"/>
    </location>
</feature>
<dbReference type="PANTHER" id="PTHR10836:SF76">
    <property type="entry name" value="GLYCERALDEHYDE-3-PHOSPHATE DEHYDROGENASE-RELATED"/>
    <property type="match status" value="1"/>
</dbReference>
<evidence type="ECO:0000313" key="4">
    <source>
        <dbReference type="EMBL" id="KAF5477276.1"/>
    </source>
</evidence>
<dbReference type="GO" id="GO:0016620">
    <property type="term" value="F:oxidoreductase activity, acting on the aldehyde or oxo group of donors, NAD or NADP as acceptor"/>
    <property type="evidence" value="ECO:0007669"/>
    <property type="project" value="InterPro"/>
</dbReference>
<dbReference type="GO" id="GO:0051287">
    <property type="term" value="F:NAD binding"/>
    <property type="evidence" value="ECO:0007669"/>
    <property type="project" value="InterPro"/>
</dbReference>
<dbReference type="EMBL" id="LIHL02000002">
    <property type="protein sequence ID" value="KAF5477276.1"/>
    <property type="molecule type" value="Genomic_DNA"/>
</dbReference>
<dbReference type="InterPro" id="IPR020831">
    <property type="entry name" value="GlycerAld/Erythrose_P_DH"/>
</dbReference>
<reference evidence="4" key="1">
    <citation type="submission" date="2015-10" db="EMBL/GenBank/DDBJ databases">
        <authorList>
            <person name="Martinez-Garcia P.J."/>
            <person name="Crepeau M.W."/>
            <person name="Puiu D."/>
            <person name="Gonzalez-Ibeas D."/>
            <person name="Whalen J."/>
            <person name="Stevens K."/>
            <person name="Paul R."/>
            <person name="Butterfield T."/>
            <person name="Britton M."/>
            <person name="Reagan R."/>
            <person name="Chakraborty S."/>
            <person name="Walawage S.L."/>
            <person name="Vasquez-Gross H.A."/>
            <person name="Cardeno C."/>
            <person name="Famula R."/>
            <person name="Pratt K."/>
            <person name="Kuruganti S."/>
            <person name="Aradhya M.K."/>
            <person name="Leslie C.A."/>
            <person name="Dandekar A.M."/>
            <person name="Salzberg S.L."/>
            <person name="Wegrzyn J.L."/>
            <person name="Langley C.H."/>
            <person name="Neale D.B."/>
        </authorList>
    </citation>
    <scope>NUCLEOTIDE SEQUENCE</scope>
    <source>
        <tissue evidence="4">Leaves</tissue>
    </source>
</reference>